<sequence length="120" mass="12339">MSLLMVMDGQGGGIGRAIIKRLRDAFGDEIEILALGTNSVATSQMMKAGANRGATGANAIARTAPEVDVIIGPLAITMANAMMGEVTAQMAEAISSSKALKILIPLTQERVKITGVSAEP</sequence>
<organism evidence="1">
    <name type="scientific">marine sediment metagenome</name>
    <dbReference type="NCBI Taxonomy" id="412755"/>
    <lineage>
        <taxon>unclassified sequences</taxon>
        <taxon>metagenomes</taxon>
        <taxon>ecological metagenomes</taxon>
    </lineage>
</organism>
<name>X1HZ00_9ZZZZ</name>
<protein>
    <recommendedName>
        <fullName evidence="2">DUF3842 family protein</fullName>
    </recommendedName>
</protein>
<dbReference type="EMBL" id="BARU01034221">
    <property type="protein sequence ID" value="GAH62305.1"/>
    <property type="molecule type" value="Genomic_DNA"/>
</dbReference>
<feature type="non-terminal residue" evidence="1">
    <location>
        <position position="120"/>
    </location>
</feature>
<comment type="caution">
    <text evidence="1">The sequence shown here is derived from an EMBL/GenBank/DDBJ whole genome shotgun (WGS) entry which is preliminary data.</text>
</comment>
<dbReference type="AlphaFoldDB" id="X1HZ00"/>
<gene>
    <name evidence="1" type="ORF">S03H2_53748</name>
</gene>
<reference evidence="1" key="1">
    <citation type="journal article" date="2014" name="Front. Microbiol.">
        <title>High frequency of phylogenetically diverse reductive dehalogenase-homologous genes in deep subseafloor sedimentary metagenomes.</title>
        <authorList>
            <person name="Kawai M."/>
            <person name="Futagami T."/>
            <person name="Toyoda A."/>
            <person name="Takaki Y."/>
            <person name="Nishi S."/>
            <person name="Hori S."/>
            <person name="Arai W."/>
            <person name="Tsubouchi T."/>
            <person name="Morono Y."/>
            <person name="Uchiyama I."/>
            <person name="Ito T."/>
            <person name="Fujiyama A."/>
            <person name="Inagaki F."/>
            <person name="Takami H."/>
        </authorList>
    </citation>
    <scope>NUCLEOTIDE SEQUENCE</scope>
    <source>
        <strain evidence="1">Expedition CK06-06</strain>
    </source>
</reference>
<accession>X1HZ00</accession>
<evidence type="ECO:0000313" key="1">
    <source>
        <dbReference type="EMBL" id="GAH62305.1"/>
    </source>
</evidence>
<dbReference type="Pfam" id="PF12953">
    <property type="entry name" value="DUF3842"/>
    <property type="match status" value="1"/>
</dbReference>
<proteinExistence type="predicted"/>
<evidence type="ECO:0008006" key="2">
    <source>
        <dbReference type="Google" id="ProtNLM"/>
    </source>
</evidence>
<dbReference type="InterPro" id="IPR024208">
    <property type="entry name" value="DUF3842"/>
</dbReference>